<dbReference type="InterPro" id="IPR011009">
    <property type="entry name" value="Kinase-like_dom_sf"/>
</dbReference>
<dbReference type="HOGENOM" id="CLU_029616_0_0_11"/>
<dbReference type="KEGG" id="sco:SCP1.49c"/>
<reference evidence="3" key="6">
    <citation type="submission" date="2015-02" db="EMBL/GenBank/DDBJ databases">
        <title>.</title>
        <authorList>
            <person name="Brown S.P."/>
            <person name="Murphy L.D."/>
            <person name="Harris D."/>
        </authorList>
    </citation>
    <scope>NUCLEOTIDE SEQUENCE</scope>
    <source>
        <strain evidence="3">A3</strain>
        <plasmid evidence="4">SCP1</plasmid>
    </source>
</reference>
<reference evidence="3" key="1">
    <citation type="journal article" date="1998" name="J. Bacteriol.">
        <title>Cloning and physical mapping of the EcoRI fragments of the giant linear plasmid SCP1.</title>
        <authorList>
            <person name="Redenbach M."/>
            <person name="Ikeda K."/>
            <person name="Yamasaki M."/>
            <person name="Kinashi H."/>
        </authorList>
    </citation>
    <scope>NUCLEOTIDE SEQUENCE</scope>
    <source>
        <strain evidence="3">A3</strain>
        <plasmid evidence="4">SCP1</plasmid>
    </source>
</reference>
<feature type="domain" description="Aminoglycoside phosphotransferase" evidence="1">
    <location>
        <begin position="34"/>
        <end position="252"/>
    </location>
</feature>
<organism evidence="3 4">
    <name type="scientific">Streptomyces coelicolor (strain ATCC BAA-471 / A3(2) / M145)</name>
    <dbReference type="NCBI Taxonomy" id="100226"/>
    <lineage>
        <taxon>Bacteria</taxon>
        <taxon>Bacillati</taxon>
        <taxon>Actinomycetota</taxon>
        <taxon>Actinomycetes</taxon>
        <taxon>Kitasatosporales</taxon>
        <taxon>Streptomycetaceae</taxon>
        <taxon>Streptomyces</taxon>
        <taxon>Streptomyces albidoflavus group</taxon>
    </lineage>
</organism>
<keyword evidence="4" id="KW-1185">Reference proteome</keyword>
<dbReference type="InParanoid" id="Q99QN4"/>
<gene>
    <name evidence="3" type="ordered locus">SCP1.305</name>
    <name evidence="2" type="ordered locus">SCP1.49c</name>
</gene>
<dbReference type="SUPFAM" id="SSF56112">
    <property type="entry name" value="Protein kinase-like (PK-like)"/>
    <property type="match status" value="1"/>
</dbReference>
<sequence>MNHPAPIPNDLWAWALDHLPDARTATDVSWARGDSRVWRIDTTTASAFVKISPSVRDYTRETDAYVYAARALAPHQAPRLIASDHHLLALLTTPQPGKIVRGLPLEEDQELRVHEEAGRLLRRWHDHSAPATADEQTAIRDAITGQTDEAAACLQATRHRLAPDEQKLVEEVAHDLPHLADELPLVYRHGDYATRNWLWDPAQHGFGVIDFAMAAPGIAVEEYVWLHSALWTPRPSLRDAFFTGYGRTLAAVERQALTLFAARLGVSYLHAGLTKQDPVLTERGHLVLHRMTADQN</sequence>
<dbReference type="Pfam" id="PF01636">
    <property type="entry name" value="APH"/>
    <property type="match status" value="1"/>
</dbReference>
<protein>
    <recommendedName>
        <fullName evidence="1">Aminoglycoside phosphotransferase domain-containing protein</fullName>
    </recommendedName>
</protein>
<dbReference type="AlphaFoldDB" id="Q99QN4"/>
<dbReference type="RefSeq" id="WP_011039350.1">
    <property type="nucleotide sequence ID" value="NC_003903.1"/>
</dbReference>
<proteinExistence type="predicted"/>
<dbReference type="STRING" id="100226.gene:17765555"/>
<evidence type="ECO:0000259" key="1">
    <source>
        <dbReference type="Pfam" id="PF01636"/>
    </source>
</evidence>
<geneLocation type="plasmid" evidence="4">
    <name>SCP1</name>
</geneLocation>
<dbReference type="KEGG" id="sco:SCP1.305"/>
<accession>Q99QN4</accession>
<dbReference type="InterPro" id="IPR002575">
    <property type="entry name" value="Aminoglycoside_PTrfase"/>
</dbReference>
<dbReference type="Gene3D" id="3.90.1200.10">
    <property type="match status" value="1"/>
</dbReference>
<evidence type="ECO:0000313" key="3">
    <source>
        <dbReference type="EMBL" id="CAC36830.1"/>
    </source>
</evidence>
<reference evidence="3" key="4">
    <citation type="journal article" date="2008" name="Proc. Natl. Acad. Sci. U.S.A.">
        <title>2-Alkyl-4-hydroxymethylfuran-3-carboxylic acids, antibiotic production inducers discovered by Streptomyces coelicolor genome mining.</title>
        <authorList>
            <person name="Corre C."/>
            <person name="Song L."/>
            <person name="O'Rourke S."/>
            <person name="Chater K.F."/>
            <person name="Challis G.L."/>
        </authorList>
    </citation>
    <scope>NUCLEOTIDE SEQUENCE</scope>
    <source>
        <strain evidence="3">A3</strain>
        <plasmid evidence="4">SCP1</plasmid>
    </source>
</reference>
<reference evidence="3" key="5">
    <citation type="journal article" date="2009" name="Mol. Microbiol.">
        <title>Extracellular signalling, translational control, two repressors and an activator all contribute to the regulation of methylenomycin production in Streptomyces coelicolor.</title>
        <authorList>
            <person name="O'Rourke S."/>
            <person name="Wietzorrek A."/>
            <person name="Fowler K."/>
            <person name="Corre C."/>
            <person name="Challis G.L."/>
            <person name="Chater K.F."/>
        </authorList>
    </citation>
    <scope>NUCLEOTIDE SEQUENCE</scope>
    <source>
        <strain evidence="3">A3</strain>
        <plasmid evidence="4">SCP1</plasmid>
    </source>
</reference>
<dbReference type="PATRIC" id="fig|100226.15.peg.7997"/>
<dbReference type="EMBL" id="AL589148">
    <property type="protein sequence ID" value="CAC36830.1"/>
    <property type="molecule type" value="Genomic_DNA"/>
</dbReference>
<evidence type="ECO:0000313" key="2">
    <source>
        <dbReference type="EMBL" id="CAC36571.1"/>
    </source>
</evidence>
<evidence type="ECO:0000313" key="4">
    <source>
        <dbReference type="Proteomes" id="UP000001973"/>
    </source>
</evidence>
<dbReference type="Proteomes" id="UP000001973">
    <property type="component" value="Plasmid SCP1"/>
</dbReference>
<name>Q99QN4_STRCO</name>
<dbReference type="EMBL" id="AL589148">
    <property type="protein sequence ID" value="CAC36571.1"/>
    <property type="molecule type" value="Genomic_DNA"/>
</dbReference>
<dbReference type="OrthoDB" id="21342at2"/>
<reference evidence="3" key="2">
    <citation type="submission" date="2001-02" db="EMBL/GenBank/DDBJ databases">
        <authorList>
            <person name="Bentley S.D."/>
            <person name="Parkhill J."/>
            <person name="Barrell B.G."/>
            <person name="Rajandream M.A."/>
        </authorList>
    </citation>
    <scope>NUCLEOTIDE SEQUENCE</scope>
    <source>
        <strain evidence="3">A3</strain>
        <plasmid evidence="4">SCP1</plasmid>
    </source>
</reference>
<reference evidence="4" key="3">
    <citation type="journal article" date="2002" name="Nature">
        <title>Complete genome sequence of the model actinomycete Streptomyces coelicolor A3(2).</title>
        <authorList>
            <person name="Bentley S.D."/>
            <person name="Chater K.F."/>
            <person name="Cerdeno-Tarraga A.M."/>
            <person name="Challis G.L."/>
            <person name="Thomson N.R."/>
            <person name="James K.D."/>
            <person name="Harris D.E."/>
            <person name="Quail M.A."/>
            <person name="Kieser H."/>
            <person name="Harper D."/>
            <person name="Bateman A."/>
            <person name="Brown S."/>
            <person name="Chandra G."/>
            <person name="Chen C.W."/>
            <person name="Collins M."/>
            <person name="Cronin A."/>
            <person name="Fraser A."/>
            <person name="Goble A."/>
            <person name="Hidalgo J."/>
            <person name="Hornsby T."/>
            <person name="Howarth S."/>
            <person name="Huang C.H."/>
            <person name="Kieser T."/>
            <person name="Larke L."/>
            <person name="Murphy L."/>
            <person name="Oliver K."/>
            <person name="O'Neil S."/>
            <person name="Rabbinowitsch E."/>
            <person name="Rajandream M.A."/>
            <person name="Rutherford K."/>
            <person name="Rutter S."/>
            <person name="Seeger K."/>
            <person name="Saunders D."/>
            <person name="Sharp S."/>
            <person name="Squares R."/>
            <person name="Squares S."/>
            <person name="Taylor K."/>
            <person name="Warren T."/>
            <person name="Wietzorrek A."/>
            <person name="Woodward J."/>
            <person name="Barrell B.G."/>
            <person name="Parkhill J."/>
            <person name="Hopwood D.A."/>
        </authorList>
    </citation>
    <scope>NUCLEOTIDE SEQUENCE [LARGE SCALE GENOMIC DNA]</scope>
    <source>
        <strain evidence="4">ATCC BAA-471 / A3(2) / M145</strain>
        <plasmid evidence="4">SCP1</plasmid>
    </source>
</reference>